<dbReference type="PANTHER" id="PTHR30032">
    <property type="entry name" value="N-ACETYLMURAMOYL-L-ALANINE AMIDASE-RELATED"/>
    <property type="match status" value="1"/>
</dbReference>
<dbReference type="EMBL" id="CAJC01000182">
    <property type="protein sequence ID" value="CCI54368.1"/>
    <property type="molecule type" value="Genomic_DNA"/>
</dbReference>
<evidence type="ECO:0000313" key="3">
    <source>
        <dbReference type="Proteomes" id="UP000035720"/>
    </source>
</evidence>
<dbReference type="InterPro" id="IPR007253">
    <property type="entry name" value="Cell_wall-bd_2"/>
</dbReference>
<dbReference type="PANTHER" id="PTHR30032:SF1">
    <property type="entry name" value="N-ACETYLMURAMOYL-L-ALANINE AMIDASE LYTC"/>
    <property type="match status" value="1"/>
</dbReference>
<dbReference type="OrthoDB" id="5188291at2"/>
<protein>
    <recommendedName>
        <fullName evidence="4">Cell wall binding repeat 2-containing protein</fullName>
    </recommendedName>
</protein>
<dbReference type="AlphaFoldDB" id="A0A077MG27"/>
<organism evidence="2 3">
    <name type="scientific">Nostocoides jenkinsii Ben 74</name>
    <dbReference type="NCBI Taxonomy" id="1193518"/>
    <lineage>
        <taxon>Bacteria</taxon>
        <taxon>Bacillati</taxon>
        <taxon>Actinomycetota</taxon>
        <taxon>Actinomycetes</taxon>
        <taxon>Micrococcales</taxon>
        <taxon>Intrasporangiaceae</taxon>
        <taxon>Nostocoides</taxon>
    </lineage>
</organism>
<dbReference type="Proteomes" id="UP000035720">
    <property type="component" value="Unassembled WGS sequence"/>
</dbReference>
<feature type="chain" id="PRO_5001721579" description="Cell wall binding repeat 2-containing protein" evidence="1">
    <location>
        <begin position="43"/>
        <end position="697"/>
    </location>
</feature>
<dbReference type="Pfam" id="PF04122">
    <property type="entry name" value="CW_binding_2"/>
    <property type="match status" value="3"/>
</dbReference>
<dbReference type="STRING" id="1193518.BN13_690003"/>
<dbReference type="Gene3D" id="3.40.50.12090">
    <property type="match status" value="1"/>
</dbReference>
<dbReference type="RefSeq" id="WP_157038558.1">
    <property type="nucleotide sequence ID" value="NZ_HF571038.1"/>
</dbReference>
<keyword evidence="1" id="KW-0732">Signal</keyword>
<comment type="caution">
    <text evidence="2">The sequence shown here is derived from an EMBL/GenBank/DDBJ whole genome shotgun (WGS) entry which is preliminary data.</text>
</comment>
<evidence type="ECO:0000256" key="1">
    <source>
        <dbReference type="SAM" id="SignalP"/>
    </source>
</evidence>
<proteinExistence type="predicted"/>
<reference evidence="2 3" key="1">
    <citation type="journal article" date="2013" name="ISME J.">
        <title>A metabolic model for members of the genus Tetrasphaera involved in enhanced biological phosphorus removal.</title>
        <authorList>
            <person name="Kristiansen R."/>
            <person name="Nguyen H.T.T."/>
            <person name="Saunders A.M."/>
            <person name="Nielsen J.L."/>
            <person name="Wimmer R."/>
            <person name="Le V.Q."/>
            <person name="McIlroy S.J."/>
            <person name="Petrovski S."/>
            <person name="Seviour R.J."/>
            <person name="Calteau A."/>
            <person name="Nielsen K.L."/>
            <person name="Nielsen P.H."/>
        </authorList>
    </citation>
    <scope>NUCLEOTIDE SEQUENCE [LARGE SCALE GENOMIC DNA]</scope>
    <source>
        <strain evidence="2 3">Ben 74</strain>
    </source>
</reference>
<dbReference type="InterPro" id="IPR051922">
    <property type="entry name" value="Bact_Sporulation_Assoc"/>
</dbReference>
<evidence type="ECO:0000313" key="2">
    <source>
        <dbReference type="EMBL" id="CCI54368.1"/>
    </source>
</evidence>
<sequence>MSAATPSHAPSRARRRARALALATAVGMALPLAGTLAAPAVADTGAHRLHHGSKVAGAHWMYFLPVYWTSSSPSNDPTVGVEAAVSDADSYWRDVSGDRVSVSLGWAEQWSRINMTSTEIATCDRKALTREALNLIEGTGDSRDHLVVALPGYSQCDFTDLEIMGPSSQGLGITFTNGPVNNTWVTQRAMLHNDEVSSTGSLDCLDGATPVPLGGSCKVTDYNNPWDPASDHPYGEVGSPLASTLWSLGAVSDAEYPQLQVGIPRSMTIARNGSSTGTRGFYFDMGGYRYHVDYRTAAGRDSWIDTATYTSAGGTVRTDPGGGVTVHRQSLTDGHYVRAVVDFHPETRAVRDTQRHPGLAAGESYTSPDNFFKLTVSSANATSATVDMSFPALQKVTRWSGADRYATSATISSRTFSPGVDVAYVASGNVYTDALSGAPVAGMTRGPILLTKADSVPDPIVAELRRLNPKKVVVFGGTATIQDSVLTQIGNVTGAPVTRWSGPDRFSTSAQISANSYPAGVGTAYIASGRVFTDALSGAPVAGKTDGPVLLVDTNSVPSSIAAELARLKPNRIVIFGGSSTISTGVEATLGSYAASVVRWSGPDRFTTSTAITSQSYAAPTDTVYIASGRVYTDALSGAPVAGATKGPILLSDTTRLPDAVATELARLKPSRIVVLGGENTLSYGVQAALSAYVTPR</sequence>
<evidence type="ECO:0008006" key="4">
    <source>
        <dbReference type="Google" id="ProtNLM"/>
    </source>
</evidence>
<feature type="signal peptide" evidence="1">
    <location>
        <begin position="1"/>
        <end position="42"/>
    </location>
</feature>
<accession>A0A077MG27</accession>
<keyword evidence="3" id="KW-1185">Reference proteome</keyword>
<name>A0A077MG27_9MICO</name>
<gene>
    <name evidence="2" type="ORF">BN13_690003</name>
</gene>